<dbReference type="SUPFAM" id="SSF74982">
    <property type="entry name" value="Small protein B (SmpB)"/>
    <property type="match status" value="1"/>
</dbReference>
<reference evidence="4 5" key="1">
    <citation type="submission" date="2016-12" db="EMBL/GenBank/DDBJ databases">
        <title>The whole genome sequencing and assembly of Bacillus cohnii DSM 6307T strain.</title>
        <authorList>
            <person name="Lee Y.-J."/>
            <person name="Yi H."/>
            <person name="Bahn Y.-S."/>
            <person name="Kim J.F."/>
            <person name="Lee D.-W."/>
        </authorList>
    </citation>
    <scope>NUCLEOTIDE SEQUENCE [LARGE SCALE GENOMIC DNA]</scope>
    <source>
        <strain evidence="4 5">DSM 6307</strain>
    </source>
</reference>
<dbReference type="STRING" id="1314751.GCA_001591425_03109"/>
<dbReference type="PANTHER" id="PTHR30308">
    <property type="entry name" value="TMRNA-BINDING COMPONENT OF TRANS-TRANSLATION TAGGING COMPLEX"/>
    <property type="match status" value="1"/>
</dbReference>
<sequence>MPKGHGKTLSQNKKAYHDYFIEETYETGMVLQGTEIKSIRAGRVNLKDSFARVQNGEVFLHNMHVSPYEQGNRYNHEPLRTRKLLLHRKEISKLIGMTKEEGYTLVPLKVYLKNGFAKLLLGLGKGKKKYDKREDLKRKEAKRDIERAFRERQKM</sequence>
<dbReference type="Gene3D" id="2.40.280.10">
    <property type="match status" value="1"/>
</dbReference>
<dbReference type="InterPro" id="IPR000037">
    <property type="entry name" value="SsrA-bd_prot"/>
</dbReference>
<dbReference type="GO" id="GO:0070930">
    <property type="term" value="P:trans-translation-dependent protein tagging"/>
    <property type="evidence" value="ECO:0007669"/>
    <property type="project" value="TreeGrafter"/>
</dbReference>
<dbReference type="NCBIfam" id="NF003843">
    <property type="entry name" value="PRK05422.1"/>
    <property type="match status" value="1"/>
</dbReference>
<comment type="similarity">
    <text evidence="3">Belongs to the SmpB family.</text>
</comment>
<dbReference type="RefSeq" id="WP_066418092.1">
    <property type="nucleotide sequence ID" value="NZ_CP018866.1"/>
</dbReference>
<keyword evidence="5" id="KW-1185">Reference proteome</keyword>
<comment type="function">
    <text evidence="3">Required for rescue of stalled ribosomes mediated by trans-translation. Binds to transfer-messenger RNA (tmRNA), required for stable association of tmRNA with ribosomes. tmRNA and SmpB together mimic tRNA shape, replacing the anticodon stem-loop with SmpB. tmRNA is encoded by the ssrA gene; the 2 termini fold to resemble tRNA(Ala) and it encodes a 'tag peptide', a short internal open reading frame. During trans-translation Ala-aminoacylated tmRNA acts like a tRNA, entering the A-site of stalled ribosomes, displacing the stalled mRNA. The ribosome then switches to translate the ORF on the tmRNA; the nascent peptide is terminated with the 'tag peptide' encoded by the tmRNA and targeted for degradation. The ribosome is freed to recommence translation, which seems to be the essential function of trans-translation.</text>
</comment>
<evidence type="ECO:0000256" key="1">
    <source>
        <dbReference type="ARBA" id="ARBA00022490"/>
    </source>
</evidence>
<dbReference type="AlphaFoldDB" id="A0A223KV56"/>
<comment type="subcellular location">
    <subcellularLocation>
        <location evidence="3">Cytoplasm</location>
    </subcellularLocation>
    <text evidence="3">The tmRNA-SmpB complex associates with stalled 70S ribosomes.</text>
</comment>
<evidence type="ECO:0000256" key="3">
    <source>
        <dbReference type="HAMAP-Rule" id="MF_00023"/>
    </source>
</evidence>
<dbReference type="NCBIfam" id="TIGR00086">
    <property type="entry name" value="smpB"/>
    <property type="match status" value="1"/>
</dbReference>
<dbReference type="Proteomes" id="UP000215224">
    <property type="component" value="Chromosome"/>
</dbReference>
<keyword evidence="2 3" id="KW-0694">RNA-binding</keyword>
<dbReference type="InterPro" id="IPR023620">
    <property type="entry name" value="SmpB"/>
</dbReference>
<dbReference type="KEGG" id="bcoh:BC6307_19210"/>
<protein>
    <recommendedName>
        <fullName evidence="3">SsrA-binding protein</fullName>
    </recommendedName>
    <alternativeName>
        <fullName evidence="3">Small protein B</fullName>
    </alternativeName>
</protein>
<dbReference type="GO" id="GO:0070929">
    <property type="term" value="P:trans-translation"/>
    <property type="evidence" value="ECO:0007669"/>
    <property type="project" value="UniProtKB-UniRule"/>
</dbReference>
<dbReference type="PROSITE" id="PS01317">
    <property type="entry name" value="SSRP"/>
    <property type="match status" value="1"/>
</dbReference>
<dbReference type="GO" id="GO:0005829">
    <property type="term" value="C:cytosol"/>
    <property type="evidence" value="ECO:0007669"/>
    <property type="project" value="TreeGrafter"/>
</dbReference>
<proteinExistence type="inferred from homology"/>
<keyword evidence="1 3" id="KW-0963">Cytoplasm</keyword>
<dbReference type="Pfam" id="PF01668">
    <property type="entry name" value="SmpB"/>
    <property type="match status" value="1"/>
</dbReference>
<dbReference type="InterPro" id="IPR020081">
    <property type="entry name" value="SsrA-bd_prot_CS"/>
</dbReference>
<organism evidence="4 5">
    <name type="scientific">Sutcliffiella cohnii</name>
    <dbReference type="NCBI Taxonomy" id="33932"/>
    <lineage>
        <taxon>Bacteria</taxon>
        <taxon>Bacillati</taxon>
        <taxon>Bacillota</taxon>
        <taxon>Bacilli</taxon>
        <taxon>Bacillales</taxon>
        <taxon>Bacillaceae</taxon>
        <taxon>Sutcliffiella</taxon>
    </lineage>
</organism>
<evidence type="ECO:0000313" key="4">
    <source>
        <dbReference type="EMBL" id="AST93233.1"/>
    </source>
</evidence>
<name>A0A223KV56_9BACI</name>
<evidence type="ECO:0000256" key="2">
    <source>
        <dbReference type="ARBA" id="ARBA00022884"/>
    </source>
</evidence>
<evidence type="ECO:0000313" key="5">
    <source>
        <dbReference type="Proteomes" id="UP000215224"/>
    </source>
</evidence>
<accession>A0A223KV56</accession>
<dbReference type="PANTHER" id="PTHR30308:SF2">
    <property type="entry name" value="SSRA-BINDING PROTEIN"/>
    <property type="match status" value="1"/>
</dbReference>
<dbReference type="GO" id="GO:0003723">
    <property type="term" value="F:RNA binding"/>
    <property type="evidence" value="ECO:0007669"/>
    <property type="project" value="UniProtKB-UniRule"/>
</dbReference>
<gene>
    <name evidence="3" type="primary">smpB</name>
    <name evidence="4" type="ORF">BC6307_19210</name>
</gene>
<dbReference type="HAMAP" id="MF_00023">
    <property type="entry name" value="SmpB"/>
    <property type="match status" value="1"/>
</dbReference>
<dbReference type="CDD" id="cd09294">
    <property type="entry name" value="SmpB"/>
    <property type="match status" value="1"/>
</dbReference>
<dbReference type="EMBL" id="CP018866">
    <property type="protein sequence ID" value="AST93233.1"/>
    <property type="molecule type" value="Genomic_DNA"/>
</dbReference>